<dbReference type="AlphaFoldDB" id="A0A6C0LVV7"/>
<proteinExistence type="predicted"/>
<protein>
    <recommendedName>
        <fullName evidence="2">Glycosyltransferase</fullName>
    </recommendedName>
</protein>
<name>A0A6C0LVV7_9ZZZZ</name>
<organism evidence="1">
    <name type="scientific">viral metagenome</name>
    <dbReference type="NCBI Taxonomy" id="1070528"/>
    <lineage>
        <taxon>unclassified sequences</taxon>
        <taxon>metagenomes</taxon>
        <taxon>organismal metagenomes</taxon>
    </lineage>
</organism>
<evidence type="ECO:0000313" key="1">
    <source>
        <dbReference type="EMBL" id="QHU34757.1"/>
    </source>
</evidence>
<dbReference type="PANTHER" id="PTHR12224:SF0">
    <property type="entry name" value="BETA-1,4-MANNOSYL-GLYCOPROTEIN 4-BETA-N-ACETYLGLUCOSAMINYLTRANSFERASE"/>
    <property type="match status" value="1"/>
</dbReference>
<sequence>MKIIDCFIFYNELDMLELRLNELYDVVDHFVLVESTKTFVRNDKELYFENNKKRFSKFLDKIIHIIVEDKYIPETSDPWYVEHNQRRCIDKGIRQLNLKNDDIIIISDVDEIPDSKTLVHVKNNNLINGAYVLEYDLYYYNIYCKMKEKWKHPKIINYGCYYNDYYCDPEAVRSTGTLTLPVIKNGGWHLSFFGDIEFIKNKVKNFSHQEYNNEYILDDKRIFKRIQECEELLDNGWEFDYIDTEDNTYLPYKYRDFKEFLCKKL</sequence>
<dbReference type="GO" id="GO:0006044">
    <property type="term" value="P:N-acetylglucosamine metabolic process"/>
    <property type="evidence" value="ECO:0007669"/>
    <property type="project" value="TreeGrafter"/>
</dbReference>
<dbReference type="EMBL" id="MN740580">
    <property type="protein sequence ID" value="QHU34757.1"/>
    <property type="molecule type" value="Genomic_DNA"/>
</dbReference>
<accession>A0A6C0LVV7</accession>
<dbReference type="InterPro" id="IPR006813">
    <property type="entry name" value="Glyco_trans_17"/>
</dbReference>
<dbReference type="GO" id="GO:0016020">
    <property type="term" value="C:membrane"/>
    <property type="evidence" value="ECO:0007669"/>
    <property type="project" value="InterPro"/>
</dbReference>
<dbReference type="GO" id="GO:0003830">
    <property type="term" value="F:beta-1,4-mannosylglycoprotein 4-beta-N-acetylglucosaminyltransferase activity"/>
    <property type="evidence" value="ECO:0007669"/>
    <property type="project" value="InterPro"/>
</dbReference>
<evidence type="ECO:0008006" key="2">
    <source>
        <dbReference type="Google" id="ProtNLM"/>
    </source>
</evidence>
<dbReference type="Pfam" id="PF04724">
    <property type="entry name" value="Glyco_transf_17"/>
    <property type="match status" value="1"/>
</dbReference>
<dbReference type="PANTHER" id="PTHR12224">
    <property type="entry name" value="BETA-1,4-MANNOSYL-GLYCOPROTEIN BETA-1,4-N-ACETYLGLUCOSAMINYL-TRANSFERASE"/>
    <property type="match status" value="1"/>
</dbReference>
<reference evidence="1" key="1">
    <citation type="journal article" date="2020" name="Nature">
        <title>Giant virus diversity and host interactions through global metagenomics.</title>
        <authorList>
            <person name="Schulz F."/>
            <person name="Roux S."/>
            <person name="Paez-Espino D."/>
            <person name="Jungbluth S."/>
            <person name="Walsh D.A."/>
            <person name="Denef V.J."/>
            <person name="McMahon K.D."/>
            <person name="Konstantinidis K.T."/>
            <person name="Eloe-Fadrosh E.A."/>
            <person name="Kyrpides N.C."/>
            <person name="Woyke T."/>
        </authorList>
    </citation>
    <scope>NUCLEOTIDE SEQUENCE</scope>
    <source>
        <strain evidence="1">GVMAG-S-1017244-22</strain>
    </source>
</reference>